<dbReference type="PANTHER" id="PTHR39339:SF1">
    <property type="entry name" value="CHAD DOMAIN-CONTAINING PROTEIN"/>
    <property type="match status" value="1"/>
</dbReference>
<keyword evidence="3" id="KW-1185">Reference proteome</keyword>
<dbReference type="SMART" id="SM00880">
    <property type="entry name" value="CHAD"/>
    <property type="match status" value="1"/>
</dbReference>
<organism evidence="2 3">
    <name type="scientific">Hahella chejuensis (strain KCTC 2396)</name>
    <dbReference type="NCBI Taxonomy" id="349521"/>
    <lineage>
        <taxon>Bacteria</taxon>
        <taxon>Pseudomonadati</taxon>
        <taxon>Pseudomonadota</taxon>
        <taxon>Gammaproteobacteria</taxon>
        <taxon>Oceanospirillales</taxon>
        <taxon>Hahellaceae</taxon>
        <taxon>Hahella</taxon>
    </lineage>
</organism>
<feature type="domain" description="CHAD" evidence="1">
    <location>
        <begin position="8"/>
        <end position="285"/>
    </location>
</feature>
<sequence>MRYQTRFDKPLEQELQRYLESLINDLALELIRTRFDFDSAVHNARKLIKELRALLRLLKPVCLEVHDDLRQTLSSTAHILAPHRDRFVMVNVWSEFAASLPSHPDIDKIGVLIKEEAERAPPPDQEKTQTRLQEANCLLLQHKDLLQQRPWSGDIDADWFCMRLARLYRQGQAEFRRVRGGIDAEDRHELRKRLKDLMYALRVIKPVWNKSLRRLHNGLKKVTEGLGDANDLNLLEHAVTDTDVSGREQIRLELSAAQQALWEKVDQQASRRFADKDDKFRDLIRKQVS</sequence>
<evidence type="ECO:0000259" key="1">
    <source>
        <dbReference type="PROSITE" id="PS51708"/>
    </source>
</evidence>
<name>Q2SLZ1_HAHCH</name>
<dbReference type="PROSITE" id="PS51708">
    <property type="entry name" value="CHAD"/>
    <property type="match status" value="1"/>
</dbReference>
<dbReference type="RefSeq" id="WP_011395406.1">
    <property type="nucleotide sequence ID" value="NC_007645.1"/>
</dbReference>
<dbReference type="eggNOG" id="COG5607">
    <property type="taxonomic scope" value="Bacteria"/>
</dbReference>
<gene>
    <name evidence="2" type="ordered locus">HCH_01475</name>
</gene>
<dbReference type="EMBL" id="CP000155">
    <property type="protein sequence ID" value="ABC28333.1"/>
    <property type="molecule type" value="Genomic_DNA"/>
</dbReference>
<accession>Q2SLZ1</accession>
<dbReference type="InterPro" id="IPR038186">
    <property type="entry name" value="CHAD_dom_sf"/>
</dbReference>
<dbReference type="AlphaFoldDB" id="Q2SLZ1"/>
<proteinExistence type="predicted"/>
<dbReference type="HOGENOM" id="CLU_074535_0_0_6"/>
<dbReference type="InterPro" id="IPR007899">
    <property type="entry name" value="CHAD_dom"/>
</dbReference>
<dbReference type="PANTHER" id="PTHR39339">
    <property type="entry name" value="SLR1444 PROTEIN"/>
    <property type="match status" value="1"/>
</dbReference>
<evidence type="ECO:0000313" key="3">
    <source>
        <dbReference type="Proteomes" id="UP000000238"/>
    </source>
</evidence>
<dbReference type="Pfam" id="PF05235">
    <property type="entry name" value="CHAD"/>
    <property type="match status" value="1"/>
</dbReference>
<dbReference type="KEGG" id="hch:HCH_01475"/>
<protein>
    <recommendedName>
        <fullName evidence="1">CHAD domain-containing protein</fullName>
    </recommendedName>
</protein>
<dbReference type="OrthoDB" id="9810907at2"/>
<dbReference type="Proteomes" id="UP000000238">
    <property type="component" value="Chromosome"/>
</dbReference>
<reference evidence="2 3" key="1">
    <citation type="journal article" date="2005" name="Nucleic Acids Res.">
        <title>Genomic blueprint of Hahella chejuensis, a marine microbe producing an algicidal agent.</title>
        <authorList>
            <person name="Jeong H."/>
            <person name="Yim J.H."/>
            <person name="Lee C."/>
            <person name="Choi S.-H."/>
            <person name="Park Y.K."/>
            <person name="Yoon S.H."/>
            <person name="Hur C.-G."/>
            <person name="Kang H.-Y."/>
            <person name="Kim D."/>
            <person name="Lee H.H."/>
            <person name="Park K.H."/>
            <person name="Park S.-H."/>
            <person name="Park H.-S."/>
            <person name="Lee H.K."/>
            <person name="Oh T.K."/>
            <person name="Kim J.F."/>
        </authorList>
    </citation>
    <scope>NUCLEOTIDE SEQUENCE [LARGE SCALE GENOMIC DNA]</scope>
    <source>
        <strain evidence="2 3">KCTC 2396</strain>
    </source>
</reference>
<dbReference type="Gene3D" id="1.40.20.10">
    <property type="entry name" value="CHAD domain"/>
    <property type="match status" value="1"/>
</dbReference>
<evidence type="ECO:0000313" key="2">
    <source>
        <dbReference type="EMBL" id="ABC28333.1"/>
    </source>
</evidence>